<protein>
    <submittedName>
        <fullName evidence="2">Uncharacterized protein</fullName>
    </submittedName>
</protein>
<sequence>MQLMVLKTVQKEVRVELRAYEEKSKARFVLKEKEKNYVVEDLVLLRCICIFGQICKIDANKQGSIVDNCSSETGSEAD</sequence>
<proteinExistence type="predicted"/>
<organism evidence="1 2">
    <name type="scientific">Romanomermis culicivorax</name>
    <name type="common">Nematode worm</name>
    <dbReference type="NCBI Taxonomy" id="13658"/>
    <lineage>
        <taxon>Eukaryota</taxon>
        <taxon>Metazoa</taxon>
        <taxon>Ecdysozoa</taxon>
        <taxon>Nematoda</taxon>
        <taxon>Enoplea</taxon>
        <taxon>Dorylaimia</taxon>
        <taxon>Mermithida</taxon>
        <taxon>Mermithoidea</taxon>
        <taxon>Mermithidae</taxon>
        <taxon>Romanomermis</taxon>
    </lineage>
</organism>
<evidence type="ECO:0000313" key="2">
    <source>
        <dbReference type="WBParaSite" id="nRc.2.0.1.t27250-RA"/>
    </source>
</evidence>
<reference evidence="2" key="1">
    <citation type="submission" date="2022-11" db="UniProtKB">
        <authorList>
            <consortium name="WormBaseParasite"/>
        </authorList>
    </citation>
    <scope>IDENTIFICATION</scope>
</reference>
<evidence type="ECO:0000313" key="1">
    <source>
        <dbReference type="Proteomes" id="UP000887565"/>
    </source>
</evidence>
<name>A0A915JM40_ROMCU</name>
<dbReference type="AlphaFoldDB" id="A0A915JM40"/>
<keyword evidence="1" id="KW-1185">Reference proteome</keyword>
<accession>A0A915JM40</accession>
<dbReference type="Proteomes" id="UP000887565">
    <property type="component" value="Unplaced"/>
</dbReference>
<dbReference type="WBParaSite" id="nRc.2.0.1.t27250-RA">
    <property type="protein sequence ID" value="nRc.2.0.1.t27250-RA"/>
    <property type="gene ID" value="nRc.2.0.1.g27250"/>
</dbReference>